<organism evidence="2 3">
    <name type="scientific">Candidatus Magnetaquiglobus chichijimensis</name>
    <dbReference type="NCBI Taxonomy" id="3141448"/>
    <lineage>
        <taxon>Bacteria</taxon>
        <taxon>Pseudomonadati</taxon>
        <taxon>Pseudomonadota</taxon>
        <taxon>Magnetococcia</taxon>
        <taxon>Magnetococcales</taxon>
        <taxon>Candidatus Magnetaquicoccaceae</taxon>
        <taxon>Candidatus Magnetaquiglobus</taxon>
    </lineage>
</organism>
<dbReference type="InterPro" id="IPR029787">
    <property type="entry name" value="Nucleotide_cyclase"/>
</dbReference>
<dbReference type="PROSITE" id="PS50887">
    <property type="entry name" value="GGDEF"/>
    <property type="match status" value="1"/>
</dbReference>
<dbReference type="NCBIfam" id="TIGR00254">
    <property type="entry name" value="GGDEF"/>
    <property type="match status" value="1"/>
</dbReference>
<feature type="domain" description="GGDEF" evidence="1">
    <location>
        <begin position="315"/>
        <end position="449"/>
    </location>
</feature>
<reference evidence="2 3" key="1">
    <citation type="submission" date="2024-09" db="EMBL/GenBank/DDBJ databases">
        <title>Draft genome sequence of Candidatus Magnetaquicoccaceae bacterium FCR-1.</title>
        <authorList>
            <person name="Shimoshige H."/>
            <person name="Shimamura S."/>
            <person name="Taoka A."/>
            <person name="Kobayashi H."/>
            <person name="Maekawa T."/>
        </authorList>
    </citation>
    <scope>NUCLEOTIDE SEQUENCE [LARGE SCALE GENOMIC DNA]</scope>
    <source>
        <strain evidence="2 3">FCR-1</strain>
    </source>
</reference>
<dbReference type="InterPro" id="IPR050706">
    <property type="entry name" value="Cyclic-di-GMP_PDE-like"/>
</dbReference>
<keyword evidence="3" id="KW-1185">Reference proteome</keyword>
<dbReference type="Proteomes" id="UP001628193">
    <property type="component" value="Unassembled WGS sequence"/>
</dbReference>
<name>A0ABQ0C6T3_9PROT</name>
<dbReference type="EMBL" id="BAAFGK010000003">
    <property type="protein sequence ID" value="GAB0056577.1"/>
    <property type="molecule type" value="Genomic_DNA"/>
</dbReference>
<dbReference type="PANTHER" id="PTHR33121">
    <property type="entry name" value="CYCLIC DI-GMP PHOSPHODIESTERASE PDEF"/>
    <property type="match status" value="1"/>
</dbReference>
<dbReference type="InterPro" id="IPR000160">
    <property type="entry name" value="GGDEF_dom"/>
</dbReference>
<dbReference type="InterPro" id="IPR043128">
    <property type="entry name" value="Rev_trsase/Diguanyl_cyclase"/>
</dbReference>
<evidence type="ECO:0000313" key="3">
    <source>
        <dbReference type="Proteomes" id="UP001628193"/>
    </source>
</evidence>
<dbReference type="SUPFAM" id="SSF55073">
    <property type="entry name" value="Nucleotide cyclase"/>
    <property type="match status" value="1"/>
</dbReference>
<dbReference type="RefSeq" id="WP_420904302.1">
    <property type="nucleotide sequence ID" value="NZ_BAAFGK010000003.1"/>
</dbReference>
<accession>A0ABQ0C6T3</accession>
<evidence type="ECO:0000259" key="1">
    <source>
        <dbReference type="PROSITE" id="PS50887"/>
    </source>
</evidence>
<gene>
    <name evidence="2" type="ORF">SIID45300_00885</name>
</gene>
<dbReference type="Pfam" id="PF00990">
    <property type="entry name" value="GGDEF"/>
    <property type="match status" value="1"/>
</dbReference>
<dbReference type="PANTHER" id="PTHR33121:SF70">
    <property type="entry name" value="SIGNALING PROTEIN YKOW"/>
    <property type="match status" value="1"/>
</dbReference>
<protein>
    <recommendedName>
        <fullName evidence="1">GGDEF domain-containing protein</fullName>
    </recommendedName>
</protein>
<comment type="caution">
    <text evidence="2">The sequence shown here is derived from an EMBL/GenBank/DDBJ whole genome shotgun (WGS) entry which is preliminary data.</text>
</comment>
<dbReference type="SMART" id="SM00267">
    <property type="entry name" value="GGDEF"/>
    <property type="match status" value="1"/>
</dbReference>
<dbReference type="Gene3D" id="3.30.70.270">
    <property type="match status" value="1"/>
</dbReference>
<proteinExistence type="predicted"/>
<evidence type="ECO:0000313" key="2">
    <source>
        <dbReference type="EMBL" id="GAB0056577.1"/>
    </source>
</evidence>
<sequence length="451" mass="50024">MKSERLTTELTRIRSLLEEPRPDLRGAFMATRELLTRGPCQRELEEIREAAILILEKLTLSALNSERDRQVQVSRLIRAIRRVDRLDSETLLPMIEEIAPWIAEAALRGGRREPLPNFEPELITEALRALDAWENGDDPDEPPPNLVLSSGGAETPLNMRWHDLYRRLGRIITTEHRGRSSWARERKTITEAVATLGADLVEASALIGRKDGATTSWAHGLSDEVLTRPEAVMEALLAEEQGYWERVTELEEALARSQAVVGQFQNLLRRAENALMASRDETFVDTATGLPNRFAFLARLAREMESAPGEKSARDPFSVIFIQVDEHVELTQSLGRDRAARVLTALATRLALLPGPEDYLARWNEESFVILSPGADGPVALATAKAIHASLARERYELIDALVTLRLGVGVVAWQAGLGLTEERLLALAELEAKTALVDGSLPVRLADPKG</sequence>